<dbReference type="PRINTS" id="PR00466">
    <property type="entry name" value="GP91PHOX"/>
</dbReference>
<dbReference type="InterPro" id="IPR039261">
    <property type="entry name" value="FNR_nucleotide-bd"/>
</dbReference>
<comment type="caution">
    <text evidence="1">The sequence shown here is derived from an EMBL/GenBank/DDBJ whole genome shotgun (WGS) entry which is preliminary data.</text>
</comment>
<dbReference type="GO" id="GO:0016491">
    <property type="term" value="F:oxidoreductase activity"/>
    <property type="evidence" value="ECO:0007669"/>
    <property type="project" value="InterPro"/>
</dbReference>
<name>A0A8H5CWP7_9AGAR</name>
<dbReference type="InterPro" id="IPR012349">
    <property type="entry name" value="Split_barrel_FMN-bd"/>
</dbReference>
<evidence type="ECO:0000313" key="1">
    <source>
        <dbReference type="EMBL" id="KAF5348526.1"/>
    </source>
</evidence>
<organism evidence="1 2">
    <name type="scientific">Leucocoprinus leucothites</name>
    <dbReference type="NCBI Taxonomy" id="201217"/>
    <lineage>
        <taxon>Eukaryota</taxon>
        <taxon>Fungi</taxon>
        <taxon>Dikarya</taxon>
        <taxon>Basidiomycota</taxon>
        <taxon>Agaricomycotina</taxon>
        <taxon>Agaricomycetes</taxon>
        <taxon>Agaricomycetidae</taxon>
        <taxon>Agaricales</taxon>
        <taxon>Agaricineae</taxon>
        <taxon>Agaricaceae</taxon>
        <taxon>Leucocoprinus</taxon>
    </lineage>
</organism>
<proteinExistence type="predicted"/>
<keyword evidence="2" id="KW-1185">Reference proteome</keyword>
<dbReference type="GO" id="GO:0016020">
    <property type="term" value="C:membrane"/>
    <property type="evidence" value="ECO:0007669"/>
    <property type="project" value="InterPro"/>
</dbReference>
<dbReference type="Gene3D" id="3.40.50.80">
    <property type="entry name" value="Nucleotide-binding domain of ferredoxin-NADP reductase (FNR) module"/>
    <property type="match status" value="1"/>
</dbReference>
<dbReference type="OrthoDB" id="436496at2759"/>
<dbReference type="Proteomes" id="UP000559027">
    <property type="component" value="Unassembled WGS sequence"/>
</dbReference>
<dbReference type="AlphaFoldDB" id="A0A8H5CWP7"/>
<evidence type="ECO:0000313" key="2">
    <source>
        <dbReference type="Proteomes" id="UP000559027"/>
    </source>
</evidence>
<accession>A0A8H5CWP7</accession>
<dbReference type="InterPro" id="IPR000778">
    <property type="entry name" value="Cyt_b245_heavy_chain"/>
</dbReference>
<protein>
    <recommendedName>
        <fullName evidence="3">FAD-binding FR-type domain-containing protein</fullName>
    </recommendedName>
</protein>
<sequence length="650" mass="72313">MSALHGWHPGERSIQQKLGFADKVATHYTAIQGDLPPEHAQFYETCLPFIPVTTLDEDGRPWGSIMAGKNGMKGFVRNRLYTKLDIEAETWEGDPLTDNLQLPGRGENLLIAGIGVEFPTRRRNKFAGMVSKSNQSGYDIQLELLVNEAIGNCPKYINVRDLEPRVERNINVVYNQRHLSIEDRLPDDAINFIHERDTVFLGTSYVPPPELASKYPPHVGMNHRGGLPGFVRIRNDGRTLVLPDYSGNRMMTSLGNIECTPLASLTFVDFTTGDVLYLTGSAENVVGSDANDIMPFQPAITLIHTTGMIFVREALPLRQKEGTSNIASPYSPPIRLLTEEASMSLFREDNRPTATLTKITLHSSDVATFTWESSKELQISPGQAIILDCSSFLGARQYQHMAPYNPKSVNDDRIRTWTVSSAATGPTRSFLITLRHKAGGALTTAFFTIAQKLQSMRYELLDDTRPLNLTVKIAGVTGEFTIPSLPSSSPTSTSRHFAWFAGGIGITPFLSLLHSLRMNTKEDEDVNIHLFLSSRDAKTLLPIIFSSYEGTDQLPHTDGWSPKPNPNVYLKLEVLHSTYNPATEIYVPSSVVVQQHAQRLDAAYIEAHKEDVVGKDIYVCGPEEYTEMISRAVQQIGVQPDRIRSEGFSY</sequence>
<dbReference type="EMBL" id="JAACJO010000019">
    <property type="protein sequence ID" value="KAF5348526.1"/>
    <property type="molecule type" value="Genomic_DNA"/>
</dbReference>
<reference evidence="1 2" key="1">
    <citation type="journal article" date="2020" name="ISME J.">
        <title>Uncovering the hidden diversity of litter-decomposition mechanisms in mushroom-forming fungi.</title>
        <authorList>
            <person name="Floudas D."/>
            <person name="Bentzer J."/>
            <person name="Ahren D."/>
            <person name="Johansson T."/>
            <person name="Persson P."/>
            <person name="Tunlid A."/>
        </authorList>
    </citation>
    <scope>NUCLEOTIDE SEQUENCE [LARGE SCALE GENOMIC DNA]</scope>
    <source>
        <strain evidence="1 2">CBS 146.42</strain>
    </source>
</reference>
<dbReference type="PANTHER" id="PTHR42815">
    <property type="entry name" value="FAD-BINDING, PUTATIVE (AFU_ORTHOLOGUE AFUA_6G07600)-RELATED"/>
    <property type="match status" value="1"/>
</dbReference>
<dbReference type="SUPFAM" id="SSF52343">
    <property type="entry name" value="Ferredoxin reductase-like, C-terminal NADP-linked domain"/>
    <property type="match status" value="1"/>
</dbReference>
<dbReference type="PANTHER" id="PTHR42815:SF2">
    <property type="entry name" value="FAD-BINDING, PUTATIVE (AFU_ORTHOLOGUE AFUA_6G07600)-RELATED"/>
    <property type="match status" value="1"/>
</dbReference>
<dbReference type="Gene3D" id="2.30.110.10">
    <property type="entry name" value="Electron Transport, Fmn-binding Protein, Chain A"/>
    <property type="match status" value="1"/>
</dbReference>
<evidence type="ECO:0008006" key="3">
    <source>
        <dbReference type="Google" id="ProtNLM"/>
    </source>
</evidence>
<gene>
    <name evidence="1" type="ORF">D9756_009680</name>
</gene>